<evidence type="ECO:0000313" key="1">
    <source>
        <dbReference type="EMBL" id="ASR46111.1"/>
    </source>
</evidence>
<protein>
    <submittedName>
        <fullName evidence="1">Endospore coat-associated protein yheD</fullName>
    </submittedName>
</protein>
<dbReference type="Pfam" id="PF14398">
    <property type="entry name" value="ATPgrasp_YheCD"/>
    <property type="match status" value="1"/>
</dbReference>
<dbReference type="InterPro" id="IPR026838">
    <property type="entry name" value="YheC/D"/>
</dbReference>
<gene>
    <name evidence="1" type="ORF">B4V02_05110</name>
</gene>
<dbReference type="RefSeq" id="WP_094153977.1">
    <property type="nucleotide sequence ID" value="NZ_CP020028.1"/>
</dbReference>
<name>A0A222WK03_9BACL</name>
<evidence type="ECO:0000313" key="2">
    <source>
        <dbReference type="Proteomes" id="UP000214666"/>
    </source>
</evidence>
<reference evidence="1 2" key="1">
    <citation type="submission" date="2017-03" db="EMBL/GenBank/DDBJ databases">
        <title>Complete genome sequence of Paenibacillus Kribbensis producing bioflocculants.</title>
        <authorList>
            <person name="Lee H.-G."/>
            <person name="Oh H.-M."/>
        </authorList>
    </citation>
    <scope>NUCLEOTIDE SEQUENCE [LARGE SCALE GENOMIC DNA]</scope>
    <source>
        <strain evidence="1 2">AM49</strain>
    </source>
</reference>
<dbReference type="EMBL" id="CP020028">
    <property type="protein sequence ID" value="ASR46111.1"/>
    <property type="molecule type" value="Genomic_DNA"/>
</dbReference>
<dbReference type="KEGG" id="pkb:B4V02_05110"/>
<dbReference type="STRING" id="172713.GCA_001705305_04514"/>
<dbReference type="Proteomes" id="UP000214666">
    <property type="component" value="Chromosome"/>
</dbReference>
<dbReference type="OrthoDB" id="7869153at2"/>
<proteinExistence type="predicted"/>
<accession>A0A222WK03</accession>
<sequence>MLHVGVMLNPVAYRGIPAMKTRYESIANYEDAGLSYELIPCFLRLEDIHIVTGTCRAFVKHGNEYRQMILPLPPVIHNRTLYRHNENASDIHRLVQKGIYIFNEQNRFRKDHIHAILQEDPLLRIHLPKTLQGNLSSIHSLMEQTGDVVIKPSSGSVGRGIMRLRHSRGHWTLQCAHPSKRERWSTLRLHVGELPLFLHKRLLHVPHIVQETIPLALYNNRPFDIRVTVQRGYGGIWGVTGMFAKIAPSHTFVSNVAQGGTARSLPEVLSQAQAQAAKVSNIARLMNELERLALQIVHRLAQSLPRLADVGLDLGITQEGNIFFIECNGRDQRYGFSQAGMNNVWKETYTQPMAYARWLLERMPSADTERSLDRPLY</sequence>
<dbReference type="SUPFAM" id="SSF56059">
    <property type="entry name" value="Glutathione synthetase ATP-binding domain-like"/>
    <property type="match status" value="1"/>
</dbReference>
<dbReference type="Gene3D" id="3.30.470.20">
    <property type="entry name" value="ATP-grasp fold, B domain"/>
    <property type="match status" value="1"/>
</dbReference>
<dbReference type="AlphaFoldDB" id="A0A222WK03"/>
<keyword evidence="2" id="KW-1185">Reference proteome</keyword>
<organism evidence="1 2">
    <name type="scientific">Paenibacillus kribbensis</name>
    <dbReference type="NCBI Taxonomy" id="172713"/>
    <lineage>
        <taxon>Bacteria</taxon>
        <taxon>Bacillati</taxon>
        <taxon>Bacillota</taxon>
        <taxon>Bacilli</taxon>
        <taxon>Bacillales</taxon>
        <taxon>Paenibacillaceae</taxon>
        <taxon>Paenibacillus</taxon>
    </lineage>
</organism>